<accession>A0A921ZTW7</accession>
<keyword evidence="8" id="KW-1185">Reference proteome</keyword>
<evidence type="ECO:0000259" key="5">
    <source>
        <dbReference type="SMART" id="SM01360"/>
    </source>
</evidence>
<keyword evidence="3" id="KW-0732">Signal</keyword>
<dbReference type="InterPro" id="IPR002890">
    <property type="entry name" value="MG2"/>
</dbReference>
<dbReference type="Pfam" id="PF07678">
    <property type="entry name" value="TED_complement"/>
    <property type="match status" value="1"/>
</dbReference>
<evidence type="ECO:0000259" key="6">
    <source>
        <dbReference type="SMART" id="SM01361"/>
    </source>
</evidence>
<proteinExistence type="predicted"/>
<feature type="chain" id="PRO_5038276640" description="Alpha-2-macroglobulin-like protein 1" evidence="3">
    <location>
        <begin position="23"/>
        <end position="1787"/>
    </location>
</feature>
<dbReference type="SMART" id="SM01360">
    <property type="entry name" value="A2M"/>
    <property type="match status" value="1"/>
</dbReference>
<dbReference type="InterPro" id="IPR047565">
    <property type="entry name" value="Alpha-macroglob_thiol-ester_cl"/>
</dbReference>
<dbReference type="SMART" id="SM01419">
    <property type="entry name" value="Thiol-ester_cl"/>
    <property type="match status" value="1"/>
</dbReference>
<reference evidence="7" key="2">
    <citation type="submission" date="2020-12" db="EMBL/GenBank/DDBJ databases">
        <authorList>
            <person name="Kanost M."/>
        </authorList>
    </citation>
    <scope>NUCLEOTIDE SEQUENCE</scope>
</reference>
<evidence type="ECO:0000313" key="8">
    <source>
        <dbReference type="Proteomes" id="UP000791440"/>
    </source>
</evidence>
<dbReference type="InterPro" id="IPR001599">
    <property type="entry name" value="Macroglobln_a2"/>
</dbReference>
<dbReference type="GO" id="GO:0005615">
    <property type="term" value="C:extracellular space"/>
    <property type="evidence" value="ECO:0007669"/>
    <property type="project" value="InterPro"/>
</dbReference>
<dbReference type="PROSITE" id="PS00477">
    <property type="entry name" value="ALPHA_2_MACROGLOBULIN"/>
    <property type="match status" value="1"/>
</dbReference>
<organism evidence="7 8">
    <name type="scientific">Manduca sexta</name>
    <name type="common">Tobacco hawkmoth</name>
    <name type="synonym">Tobacco hornworm</name>
    <dbReference type="NCBI Taxonomy" id="7130"/>
    <lineage>
        <taxon>Eukaryota</taxon>
        <taxon>Metazoa</taxon>
        <taxon>Ecdysozoa</taxon>
        <taxon>Arthropoda</taxon>
        <taxon>Hexapoda</taxon>
        <taxon>Insecta</taxon>
        <taxon>Pterygota</taxon>
        <taxon>Neoptera</taxon>
        <taxon>Endopterygota</taxon>
        <taxon>Lepidoptera</taxon>
        <taxon>Glossata</taxon>
        <taxon>Ditrysia</taxon>
        <taxon>Bombycoidea</taxon>
        <taxon>Sphingidae</taxon>
        <taxon>Sphinginae</taxon>
        <taxon>Sphingini</taxon>
        <taxon>Manduca</taxon>
    </lineage>
</organism>
<evidence type="ECO:0000256" key="2">
    <source>
        <dbReference type="SAM" id="MobiDB-lite"/>
    </source>
</evidence>
<dbReference type="EMBL" id="JH669036">
    <property type="protein sequence ID" value="KAG6463801.1"/>
    <property type="molecule type" value="Genomic_DNA"/>
</dbReference>
<feature type="signal peptide" evidence="3">
    <location>
        <begin position="1"/>
        <end position="22"/>
    </location>
</feature>
<reference evidence="7" key="1">
    <citation type="journal article" date="2016" name="Insect Biochem. Mol. Biol.">
        <title>Multifaceted biological insights from a draft genome sequence of the tobacco hornworm moth, Manduca sexta.</title>
        <authorList>
            <person name="Kanost M.R."/>
            <person name="Arrese E.L."/>
            <person name="Cao X."/>
            <person name="Chen Y.R."/>
            <person name="Chellapilla S."/>
            <person name="Goldsmith M.R."/>
            <person name="Grosse-Wilde E."/>
            <person name="Heckel D.G."/>
            <person name="Herndon N."/>
            <person name="Jiang H."/>
            <person name="Papanicolaou A."/>
            <person name="Qu J."/>
            <person name="Soulages J.L."/>
            <person name="Vogel H."/>
            <person name="Walters J."/>
            <person name="Waterhouse R.M."/>
            <person name="Ahn S.J."/>
            <person name="Almeida F.C."/>
            <person name="An C."/>
            <person name="Aqrawi P."/>
            <person name="Bretschneider A."/>
            <person name="Bryant W.B."/>
            <person name="Bucks S."/>
            <person name="Chao H."/>
            <person name="Chevignon G."/>
            <person name="Christen J.M."/>
            <person name="Clarke D.F."/>
            <person name="Dittmer N.T."/>
            <person name="Ferguson L.C.F."/>
            <person name="Garavelou S."/>
            <person name="Gordon K.H.J."/>
            <person name="Gunaratna R.T."/>
            <person name="Han Y."/>
            <person name="Hauser F."/>
            <person name="He Y."/>
            <person name="Heidel-Fischer H."/>
            <person name="Hirsh A."/>
            <person name="Hu Y."/>
            <person name="Jiang H."/>
            <person name="Kalra D."/>
            <person name="Klinner C."/>
            <person name="Konig C."/>
            <person name="Kovar C."/>
            <person name="Kroll A.R."/>
            <person name="Kuwar S.S."/>
            <person name="Lee S.L."/>
            <person name="Lehman R."/>
            <person name="Li K."/>
            <person name="Li Z."/>
            <person name="Liang H."/>
            <person name="Lovelace S."/>
            <person name="Lu Z."/>
            <person name="Mansfield J.H."/>
            <person name="McCulloch K.J."/>
            <person name="Mathew T."/>
            <person name="Morton B."/>
            <person name="Muzny D.M."/>
            <person name="Neunemann D."/>
            <person name="Ongeri F."/>
            <person name="Pauchet Y."/>
            <person name="Pu L.L."/>
            <person name="Pyrousis I."/>
            <person name="Rao X.J."/>
            <person name="Redding A."/>
            <person name="Roesel C."/>
            <person name="Sanchez-Gracia A."/>
            <person name="Schaack S."/>
            <person name="Shukla A."/>
            <person name="Tetreau G."/>
            <person name="Wang Y."/>
            <person name="Xiong G.H."/>
            <person name="Traut W."/>
            <person name="Walsh T.K."/>
            <person name="Worley K.C."/>
            <person name="Wu D."/>
            <person name="Wu W."/>
            <person name="Wu Y.Q."/>
            <person name="Zhang X."/>
            <person name="Zou Z."/>
            <person name="Zucker H."/>
            <person name="Briscoe A.D."/>
            <person name="Burmester T."/>
            <person name="Clem R.J."/>
            <person name="Feyereisen R."/>
            <person name="Grimmelikhuijzen C.J.P."/>
            <person name="Hamodrakas S.J."/>
            <person name="Hansson B.S."/>
            <person name="Huguet E."/>
            <person name="Jermiin L.S."/>
            <person name="Lan Q."/>
            <person name="Lehman H.K."/>
            <person name="Lorenzen M."/>
            <person name="Merzendorfer H."/>
            <person name="Michalopoulos I."/>
            <person name="Morton D.B."/>
            <person name="Muthukrishnan S."/>
            <person name="Oakeshott J.G."/>
            <person name="Palmer W."/>
            <person name="Park Y."/>
            <person name="Passarelli A.L."/>
            <person name="Rozas J."/>
            <person name="Schwartz L.M."/>
            <person name="Smith W."/>
            <person name="Southgate A."/>
            <person name="Vilcinskas A."/>
            <person name="Vogt R."/>
            <person name="Wang P."/>
            <person name="Werren J."/>
            <person name="Yu X.Q."/>
            <person name="Zhou J.J."/>
            <person name="Brown S.J."/>
            <person name="Scherer S.E."/>
            <person name="Richards S."/>
            <person name="Blissard G.W."/>
        </authorList>
    </citation>
    <scope>NUCLEOTIDE SEQUENCE</scope>
</reference>
<dbReference type="SMART" id="SM01361">
    <property type="entry name" value="A2M_recep"/>
    <property type="match status" value="1"/>
</dbReference>
<keyword evidence="1" id="KW-1015">Disulfide bond</keyword>
<dbReference type="Pfam" id="PF07703">
    <property type="entry name" value="A2M_BRD"/>
    <property type="match status" value="1"/>
</dbReference>
<dbReference type="EMBL" id="JH669036">
    <property type="protein sequence ID" value="KAG6463800.1"/>
    <property type="molecule type" value="Genomic_DNA"/>
</dbReference>
<evidence type="ECO:0000256" key="1">
    <source>
        <dbReference type="ARBA" id="ARBA00023157"/>
    </source>
</evidence>
<sequence>MVLKNMFGLIWIYCLCVTNAVASPYINETLVPRNIISTPCTDKNHLFLVPGVLTAGGTNRACISRFYPEGVAHLLLILETEDRQVVTASRELPAGDGGCLDMSVPLLPNTKAELTVSLRYPEAQCSWERRLTVRISSGRVVLVQTERARYRPGDTLRVRVLAFKADLTPSHGIIDEVWVEGARGAWDGTRVTQWSRVHTRQGIAQLQYDLDELAPPGRWTVRASLADGSQGSATFWVGNYDLPPFQLSVRHAPRVLRTSERLVWTVCVRYPWAEAVEGMLVIRLRGAGSPDSSGIRTVTKLRGPQACHRHAAAARRVGLLGINPPDVIIADFSFQEDGTRIWQNTTVVSRVVDKPVTLEFLTKHRAVVSPGLPHKLKVKATRWDDKPASSEKIVVCRHRAEPATPRAAVTCATADTDDSGVAKVMFPPGDDDATLYRFEASLSNDTSTTAPALTLPVQRAAGAHAALGPLKADSRAARTIVPLYLHMPNVTTAVTVHFVVITRGGIIYRWGATTQCPITTSATEAQTASRNSKCLANIPNDRYVVSTPQNDSDSLLDRHLPRVMLPIKVTHQMCPDSHMVAYFYYNGQLVSASKHFEMEECFANKVEAAWLSRQVLPGSIASLRVKTSGPALCALTVLDTASKWVQPLPNIKEEVMRSLKRLIDSHRNLTGYDAAGDCFLTMDALELPTNSRELMTTWLATAGVRVLGGEVPTTRHCVPAPLPLIDDSNMLRTDFSEAWLWRLLAVDGNKTAIANARTPDSITRFEAGVLCVSRNGIGVAPPAVLQVFREFFIHADSPRRLRRGDSAIVRFRLFNYLYEPLNVQILVLTDKHIEGPAQRVETVCIPARTAIARRTEIWARLAGQGALNLRAVVAHDGLCGKGTARNVSDEVAIPIIIDPEGVPVKEHKSVLLCGTGDKDFRKSEVSWTWPTVATVPGTESLTIWTSSDAAGPLFADADSLVLLPRGCGEQNMARLATNLLALTQLDPRSAAATTAREHVARGFTRQLQYLHPGGGFSAFGPSDQTPSTWLTAFVVRYLRRAHQALWPSLPAPPAVDRAERWLISQQMENGCFRNEGHVFHRELKGGLNEDGEIASVALTAYVITSLVESASPLPYSVIRNSLACLRALPPMKTKNPNRVYAHALLAYAFMRLKRYEEELRKTNEASFMWEMRRSVGGGLRKDEELKEVMELMNMAKRNEDYVWWETSSLSTTIEATSYALLSLAQEALVPRAPAAAALRWLAAHRADTGGFLTTQDTLVALEAITAWSPSQPRANLTVTAYSNGITRSARLIDGAKVPELMKMGTGDKLHVAVEGTGCALVQATRSYHSLWSVPAEGKSLLAQVTVTTDGTFDCDASGVYCACAAVIETCVVWNSAFPEMALLEVTLPGDFAPDAALLYAQLHKRDTLLRRIELTPANASKMTLYLGAKGGAAPPDAGHQCYSVHAVGSRARTKPGYVRLHDYYRPAVNDTQAYTIPEDCPTKISHETIEYTASDNLFTKAKSPSDSSEILISQEIPYEDTPGWVPLEDPLYENLTLRKKDDNNKDLIKTVKSHAGNSTVKDVKEDKIEVKRYGKYVDSEKRDSKDKLGNDKIIKTNENTDSIKSVVVSDTVDMNLKSIVNKLKTNHNDNEKEILSTTKDSKNELDLQIQESKKKEHSITTRDEHKDQNGSIDNPNLTDFHVIDSEKDLEVPSGMEGPIPAVVLPPQNFVPPKTQPQNVRSMEFQPHFLPETQPHNFMSTELKPPPLRFPNMQPQRPDPRMYHGYYPGMYYLPLNYDNYRRYITPTG</sequence>
<dbReference type="InterPro" id="IPR019742">
    <property type="entry name" value="MacrogloblnA2_CS"/>
</dbReference>
<dbReference type="GO" id="GO:0004866">
    <property type="term" value="F:endopeptidase inhibitor activity"/>
    <property type="evidence" value="ECO:0007669"/>
    <property type="project" value="InterPro"/>
</dbReference>
<evidence type="ECO:0000256" key="3">
    <source>
        <dbReference type="SAM" id="SignalP"/>
    </source>
</evidence>
<gene>
    <name evidence="7" type="ORF">O3G_MSEX014079</name>
</gene>
<feature type="domain" description="Alpha-2-macroglobulin" evidence="5">
    <location>
        <begin position="738"/>
        <end position="827"/>
    </location>
</feature>
<evidence type="ECO:0000259" key="4">
    <source>
        <dbReference type="SMART" id="SM01359"/>
    </source>
</evidence>
<dbReference type="Proteomes" id="UP000791440">
    <property type="component" value="Unassembled WGS sequence"/>
</dbReference>
<dbReference type="InterPro" id="IPR009048">
    <property type="entry name" value="A-macroglobulin_rcpt-bd"/>
</dbReference>
<evidence type="ECO:0000313" key="7">
    <source>
        <dbReference type="EMBL" id="KAG6463801.1"/>
    </source>
</evidence>
<dbReference type="Pfam" id="PF07677">
    <property type="entry name" value="A2M_recep"/>
    <property type="match status" value="1"/>
</dbReference>
<feature type="compositionally biased region" description="Basic and acidic residues" evidence="2">
    <location>
        <begin position="1650"/>
        <end position="1668"/>
    </location>
</feature>
<comment type="caution">
    <text evidence="7">The sequence shown here is derived from an EMBL/GenBank/DDBJ whole genome shotgun (WGS) entry which is preliminary data.</text>
</comment>
<feature type="region of interest" description="Disordered" evidence="2">
    <location>
        <begin position="1650"/>
        <end position="1678"/>
    </location>
</feature>
<name>A0A921ZTW7_MANSE</name>
<feature type="domain" description="Alpha-2-macroglobulin bait region" evidence="4">
    <location>
        <begin position="461"/>
        <end position="645"/>
    </location>
</feature>
<dbReference type="PANTHER" id="PTHR11412">
    <property type="entry name" value="MACROGLOBULIN / COMPLEMENT"/>
    <property type="match status" value="1"/>
</dbReference>
<dbReference type="Pfam" id="PF01835">
    <property type="entry name" value="MG2"/>
    <property type="match status" value="1"/>
</dbReference>
<protein>
    <recommendedName>
        <fullName evidence="9">Alpha-2-macroglobulin-like protein 1</fullName>
    </recommendedName>
</protein>
<evidence type="ECO:0008006" key="9">
    <source>
        <dbReference type="Google" id="ProtNLM"/>
    </source>
</evidence>
<dbReference type="Pfam" id="PF00207">
    <property type="entry name" value="A2M"/>
    <property type="match status" value="1"/>
</dbReference>
<feature type="domain" description="Alpha-macroglobulin receptor-binding" evidence="6">
    <location>
        <begin position="1378"/>
        <end position="1474"/>
    </location>
</feature>
<dbReference type="InterPro" id="IPR050473">
    <property type="entry name" value="A2M/Complement_sys"/>
</dbReference>
<dbReference type="InterPro" id="IPR011626">
    <property type="entry name" value="Alpha-macroglobulin_TED"/>
</dbReference>
<dbReference type="PANTHER" id="PTHR11412:SF171">
    <property type="entry name" value="PREGNANCY ZONE PROTEIN-LIKE PROTEIN"/>
    <property type="match status" value="1"/>
</dbReference>
<dbReference type="InterPro" id="IPR011625">
    <property type="entry name" value="A2M_N_BRD"/>
</dbReference>
<dbReference type="SMART" id="SM01359">
    <property type="entry name" value="A2M_N_2"/>
    <property type="match status" value="1"/>
</dbReference>